<dbReference type="PANTHER" id="PTHR23086:SF8">
    <property type="entry name" value="PHOSPHATIDYLINOSITOL 5-PHOSPHATE 4-KINASE, ISOFORM A"/>
    <property type="match status" value="1"/>
</dbReference>
<dbReference type="OrthoDB" id="70770at2759"/>
<keyword evidence="1" id="KW-0067">ATP-binding</keyword>
<dbReference type="InterPro" id="IPR002498">
    <property type="entry name" value="PInositol-4-P-4/5-kinase_core"/>
</dbReference>
<evidence type="ECO:0000259" key="3">
    <source>
        <dbReference type="PROSITE" id="PS51455"/>
    </source>
</evidence>
<feature type="compositionally biased region" description="Basic and acidic residues" evidence="2">
    <location>
        <begin position="38"/>
        <end position="57"/>
    </location>
</feature>
<reference evidence="4 5" key="1">
    <citation type="journal article" date="2013" name="Curr. Biol.">
        <title>The Genome of the Foraminiferan Reticulomyxa filosa.</title>
        <authorList>
            <person name="Glockner G."/>
            <person name="Hulsmann N."/>
            <person name="Schleicher M."/>
            <person name="Noegel A.A."/>
            <person name="Eichinger L."/>
            <person name="Gallinger C."/>
            <person name="Pawlowski J."/>
            <person name="Sierra R."/>
            <person name="Euteneuer U."/>
            <person name="Pillet L."/>
            <person name="Moustafa A."/>
            <person name="Platzer M."/>
            <person name="Groth M."/>
            <person name="Szafranski K."/>
            <person name="Schliwa M."/>
        </authorList>
    </citation>
    <scope>NUCLEOTIDE SEQUENCE [LARGE SCALE GENOMIC DNA]</scope>
</reference>
<dbReference type="CDD" id="cd00139">
    <property type="entry name" value="PIPKc"/>
    <property type="match status" value="1"/>
</dbReference>
<protein>
    <recommendedName>
        <fullName evidence="3">PIPK domain-containing protein</fullName>
    </recommendedName>
</protein>
<proteinExistence type="predicted"/>
<dbReference type="GO" id="GO:0005886">
    <property type="term" value="C:plasma membrane"/>
    <property type="evidence" value="ECO:0007669"/>
    <property type="project" value="TreeGrafter"/>
</dbReference>
<keyword evidence="1" id="KW-0418">Kinase</keyword>
<keyword evidence="5" id="KW-1185">Reference proteome</keyword>
<organism evidence="4 5">
    <name type="scientific">Reticulomyxa filosa</name>
    <dbReference type="NCBI Taxonomy" id="46433"/>
    <lineage>
        <taxon>Eukaryota</taxon>
        <taxon>Sar</taxon>
        <taxon>Rhizaria</taxon>
        <taxon>Retaria</taxon>
        <taxon>Foraminifera</taxon>
        <taxon>Monothalamids</taxon>
        <taxon>Reticulomyxidae</taxon>
        <taxon>Reticulomyxa</taxon>
    </lineage>
</organism>
<evidence type="ECO:0000313" key="5">
    <source>
        <dbReference type="Proteomes" id="UP000023152"/>
    </source>
</evidence>
<dbReference type="Pfam" id="PF01504">
    <property type="entry name" value="PIP5K"/>
    <property type="match status" value="1"/>
</dbReference>
<dbReference type="InterPro" id="IPR027484">
    <property type="entry name" value="PInositol-4-P-5-kinase_N"/>
</dbReference>
<dbReference type="Gene3D" id="3.30.800.10">
    <property type="entry name" value="Phosphatidylinositol Phosphate Kinase II Beta"/>
    <property type="match status" value="1"/>
</dbReference>
<dbReference type="PROSITE" id="PS51455">
    <property type="entry name" value="PIPK"/>
    <property type="match status" value="1"/>
</dbReference>
<accession>X6NRA3</accession>
<keyword evidence="1" id="KW-0808">Transferase</keyword>
<feature type="region of interest" description="Disordered" evidence="2">
    <location>
        <begin position="21"/>
        <end position="59"/>
    </location>
</feature>
<dbReference type="GO" id="GO:0005524">
    <property type="term" value="F:ATP binding"/>
    <property type="evidence" value="ECO:0007669"/>
    <property type="project" value="UniProtKB-UniRule"/>
</dbReference>
<evidence type="ECO:0000256" key="1">
    <source>
        <dbReference type="PROSITE-ProRule" id="PRU00781"/>
    </source>
</evidence>
<dbReference type="SUPFAM" id="SSF56104">
    <property type="entry name" value="SAICAR synthase-like"/>
    <property type="match status" value="1"/>
</dbReference>
<dbReference type="EMBL" id="ASPP01006610">
    <property type="protein sequence ID" value="ETO28546.1"/>
    <property type="molecule type" value="Genomic_DNA"/>
</dbReference>
<comment type="caution">
    <text evidence="4">The sequence shown here is derived from an EMBL/GenBank/DDBJ whole genome shotgun (WGS) entry which is preliminary data.</text>
</comment>
<dbReference type="GO" id="GO:0046854">
    <property type="term" value="P:phosphatidylinositol phosphate biosynthetic process"/>
    <property type="evidence" value="ECO:0007669"/>
    <property type="project" value="TreeGrafter"/>
</dbReference>
<dbReference type="GO" id="GO:0016308">
    <property type="term" value="F:1-phosphatidylinositol-4-phosphate 5-kinase activity"/>
    <property type="evidence" value="ECO:0007669"/>
    <property type="project" value="TreeGrafter"/>
</dbReference>
<feature type="domain" description="PIPK" evidence="3">
    <location>
        <begin position="100"/>
        <end position="539"/>
    </location>
</feature>
<keyword evidence="1" id="KW-0547">Nucleotide-binding</keyword>
<dbReference type="SMART" id="SM00330">
    <property type="entry name" value="PIPKc"/>
    <property type="match status" value="1"/>
</dbReference>
<dbReference type="PANTHER" id="PTHR23086">
    <property type="entry name" value="PHOSPHATIDYLINOSITOL-4-PHOSPHATE 5-KINASE"/>
    <property type="match status" value="1"/>
</dbReference>
<sequence length="552" mass="64583">MNQYIPPFFFLLPKKVNPKNTSINVAPNNSSKEPQSGTEKEPRERANEWKESDKINPDLESPETILNEAFAKRPSRQIIQYTLESRPDDSVFTSLTDGDTLGCLDLNEGNPFSSHYLDSIDAKPEKRNYSMARFLLTLKKQTANESKWENTRKSDPDDVNVPFTDYCPHVFRYLRKHVYGINDREYLMSVAQGSDEKNIVDIVAKFSEGRSGALFFYTLDTKYIIKTVTKQEAQTLLNLLRAYKEHMEIHPDSYLNKFLGLHSLKMYQYEIYFIVLANVFFPDCQPHEKYDLKGSWIDRHTNYHVELGLFYPFFVFTCICSLNEYVKQILKNHDGITGKLMKDEDLTKELLLESEQSHQIYERLREDTRFLMDQQVMDYSLLLGIYYVGVDPKTIANNNNNSPLAEETINEHKHLENESSINTNPCDTNYSISDFPISLQTKHCIPDQLSKKKLRHSPPPEYDIMKHLGQQYDAQQAHTIEGPGIYFIGIIDMLQKWNTRKKIENYIKRYLWCKDRNGISCVEPTFYRRRFLRKMFTVGIRPKVEEYNDTVG</sequence>
<dbReference type="Gene3D" id="3.30.810.10">
    <property type="entry name" value="2-Layer Sandwich"/>
    <property type="match status" value="1"/>
</dbReference>
<dbReference type="InterPro" id="IPR023610">
    <property type="entry name" value="PInositol-4/5-P-5/4-kinase"/>
</dbReference>
<evidence type="ECO:0000256" key="2">
    <source>
        <dbReference type="SAM" id="MobiDB-lite"/>
    </source>
</evidence>
<dbReference type="Proteomes" id="UP000023152">
    <property type="component" value="Unassembled WGS sequence"/>
</dbReference>
<gene>
    <name evidence="4" type="ORF">RFI_08585</name>
</gene>
<dbReference type="OMA" id="LEMQHIM"/>
<dbReference type="InterPro" id="IPR027483">
    <property type="entry name" value="PInositol-4-P-4/5-kinase_C_sf"/>
</dbReference>
<evidence type="ECO:0000313" key="4">
    <source>
        <dbReference type="EMBL" id="ETO28546.1"/>
    </source>
</evidence>
<name>X6NRA3_RETFI</name>
<feature type="compositionally biased region" description="Polar residues" evidence="2">
    <location>
        <begin position="21"/>
        <end position="37"/>
    </location>
</feature>
<dbReference type="AlphaFoldDB" id="X6NRA3"/>